<proteinExistence type="predicted"/>
<sequence length="184" mass="20968">MSEAYELYVRAPDASARSMDDMIWVVGEYLQKKVEVNDLDVLADDKVIRGMFAAFEDGHYEIFLLGELNERERRVVTTKEMMHVLLDEEDCRNMDIYGHVQEAASSFSIENEDANPESPVATEFLAEIAAMEFLLPYAKRKAILEHANGEPDYAMVARVYGIPQVYVEGYLSDRMMSEFATIMG</sequence>
<evidence type="ECO:0000313" key="1">
    <source>
        <dbReference type="EMBL" id="BCX42736.1"/>
    </source>
</evidence>
<dbReference type="Proteomes" id="UP000825066">
    <property type="component" value="Chromosome"/>
</dbReference>
<reference evidence="1 2" key="1">
    <citation type="submission" date="2021-05" db="EMBL/GenBank/DDBJ databases">
        <title>Complete Genome Sequence of Stenotrophomonas pavanii strain Y.</title>
        <authorList>
            <person name="Dohra H."/>
            <person name="Mohad Din A.R.J."/>
            <person name="Suzuki K."/>
            <person name="Fatma A."/>
            <person name="Honjyo M."/>
            <person name="Nishimura T."/>
            <person name="Moriuch R."/>
            <person name="Masuda K."/>
            <person name="Minoura A."/>
            <person name="Tashiro Y."/>
            <person name="Futamata H."/>
        </authorList>
    </citation>
    <scope>NUCLEOTIDE SEQUENCE [LARGE SCALE GENOMIC DNA]</scope>
    <source>
        <strain evidence="2">Y</strain>
    </source>
</reference>
<gene>
    <name evidence="1" type="ORF">STNY_R09020</name>
</gene>
<name>A0ABM7R0E3_9GAMM</name>
<dbReference type="RefSeq" id="WP_130768459.1">
    <property type="nucleotide sequence ID" value="NZ_AP024684.1"/>
</dbReference>
<protein>
    <recommendedName>
        <fullName evidence="3">IrrE N-terminal-like domain-containing protein</fullName>
    </recommendedName>
</protein>
<evidence type="ECO:0008006" key="3">
    <source>
        <dbReference type="Google" id="ProtNLM"/>
    </source>
</evidence>
<keyword evidence="2" id="KW-1185">Reference proteome</keyword>
<evidence type="ECO:0000313" key="2">
    <source>
        <dbReference type="Proteomes" id="UP000825066"/>
    </source>
</evidence>
<dbReference type="EMBL" id="AP024684">
    <property type="protein sequence ID" value="BCX42736.1"/>
    <property type="molecule type" value="Genomic_DNA"/>
</dbReference>
<accession>A0ABM7R0E3</accession>
<organism evidence="1 2">
    <name type="scientific">Stenotrophomonas pavanii</name>
    <dbReference type="NCBI Taxonomy" id="487698"/>
    <lineage>
        <taxon>Bacteria</taxon>
        <taxon>Pseudomonadati</taxon>
        <taxon>Pseudomonadota</taxon>
        <taxon>Gammaproteobacteria</taxon>
        <taxon>Lysobacterales</taxon>
        <taxon>Lysobacteraceae</taxon>
        <taxon>Stenotrophomonas</taxon>
    </lineage>
</organism>